<keyword evidence="4 9" id="KW-0812">Transmembrane</keyword>
<keyword evidence="3" id="KW-1003">Cell membrane</keyword>
<proteinExistence type="predicted"/>
<keyword evidence="8 9" id="KW-0472">Membrane</keyword>
<feature type="domain" description="Protein export membrane protein SecD/SecF C-terminal" evidence="10">
    <location>
        <begin position="4"/>
        <end position="121"/>
    </location>
</feature>
<keyword evidence="7" id="KW-0811">Translocation</keyword>
<organism evidence="11">
    <name type="scientific">uncultured bacterium MedeBAC49C08</name>
    <dbReference type="NCBI Taxonomy" id="332274"/>
    <lineage>
        <taxon>Bacteria</taxon>
        <taxon>environmental samples</taxon>
    </lineage>
</organism>
<keyword evidence="5" id="KW-0653">Protein transport</keyword>
<feature type="transmembrane region" description="Helical" evidence="9">
    <location>
        <begin position="95"/>
        <end position="114"/>
    </location>
</feature>
<evidence type="ECO:0000256" key="8">
    <source>
        <dbReference type="ARBA" id="ARBA00023136"/>
    </source>
</evidence>
<evidence type="ECO:0000256" key="3">
    <source>
        <dbReference type="ARBA" id="ARBA00022475"/>
    </source>
</evidence>
<evidence type="ECO:0000259" key="10">
    <source>
        <dbReference type="Pfam" id="PF02355"/>
    </source>
</evidence>
<dbReference type="GO" id="GO:0015450">
    <property type="term" value="F:protein-transporting ATPase activity"/>
    <property type="evidence" value="ECO:0007669"/>
    <property type="project" value="InterPro"/>
</dbReference>
<keyword evidence="6 9" id="KW-1133">Transmembrane helix</keyword>
<dbReference type="EMBL" id="DQ077554">
    <property type="protein sequence ID" value="AAY82691.1"/>
    <property type="molecule type" value="Genomic_DNA"/>
</dbReference>
<keyword evidence="2" id="KW-0813">Transport</keyword>
<reference evidence="11" key="1">
    <citation type="journal article" date="2005" name="PLoS Biol.">
        <title>New insights into metabolic properties of marine bacteria encoding proteorhodopsins.</title>
        <authorList>
            <person name="Sabehi G."/>
            <person name="Loy A."/>
            <person name="Jung K.H."/>
            <person name="Partha R."/>
            <person name="Spudich J.L."/>
            <person name="Isaacson T."/>
            <person name="Hirschberg J."/>
            <person name="Wagner M."/>
            <person name="Beja O."/>
        </authorList>
    </citation>
    <scope>NUCLEOTIDE SEQUENCE</scope>
</reference>
<dbReference type="GO" id="GO:0006886">
    <property type="term" value="P:intracellular protein transport"/>
    <property type="evidence" value="ECO:0007669"/>
    <property type="project" value="InterPro"/>
</dbReference>
<dbReference type="GO" id="GO:0005886">
    <property type="term" value="C:plasma membrane"/>
    <property type="evidence" value="ECO:0007669"/>
    <property type="project" value="UniProtKB-SubCell"/>
</dbReference>
<evidence type="ECO:0000313" key="11">
    <source>
        <dbReference type="EMBL" id="AAY82691.1"/>
    </source>
</evidence>
<evidence type="ECO:0000256" key="4">
    <source>
        <dbReference type="ARBA" id="ARBA00022692"/>
    </source>
</evidence>
<comment type="subcellular location">
    <subcellularLocation>
        <location evidence="1">Cell membrane</location>
        <topology evidence="1">Multi-pass membrane protein</topology>
    </subcellularLocation>
</comment>
<evidence type="ECO:0000256" key="6">
    <source>
        <dbReference type="ARBA" id="ARBA00022989"/>
    </source>
</evidence>
<dbReference type="SUPFAM" id="SSF82866">
    <property type="entry name" value="Multidrug efflux transporter AcrB transmembrane domain"/>
    <property type="match status" value="1"/>
</dbReference>
<feature type="transmembrane region" description="Helical" evidence="9">
    <location>
        <begin position="70"/>
        <end position="88"/>
    </location>
</feature>
<dbReference type="Pfam" id="PF02355">
    <property type="entry name" value="SecD_SecF_C"/>
    <property type="match status" value="1"/>
</dbReference>
<dbReference type="PANTHER" id="PTHR30081">
    <property type="entry name" value="PROTEIN-EXPORT MEMBRANE PROTEIN SEC"/>
    <property type="match status" value="1"/>
</dbReference>
<sequence length="141" mass="15557">MTLLIVLGIFSIIRLEFDLSVLAALMAVIGYSLNDTIVVSDRIRENFRAKRKLNSEQVINRSLNNTLGRTLITSLTTLLVLFSLLFLGGEIIRNFAIALSIGVVVGTYSSIYVLTNVLLSMNITAEDLAERTKDSFDDGMP</sequence>
<accession>Q4PK36</accession>
<dbReference type="NCBIfam" id="TIGR00966">
    <property type="entry name" value="transloc_SecF"/>
    <property type="match status" value="1"/>
</dbReference>
<dbReference type="InterPro" id="IPR005665">
    <property type="entry name" value="SecF_bac"/>
</dbReference>
<evidence type="ECO:0000256" key="9">
    <source>
        <dbReference type="SAM" id="Phobius"/>
    </source>
</evidence>
<dbReference type="AlphaFoldDB" id="Q4PK36"/>
<protein>
    <submittedName>
        <fullName evidence="11">Protein-export membrane protein SecF</fullName>
    </submittedName>
</protein>
<evidence type="ECO:0000256" key="5">
    <source>
        <dbReference type="ARBA" id="ARBA00022927"/>
    </source>
</evidence>
<dbReference type="PANTHER" id="PTHR30081:SF8">
    <property type="entry name" value="PROTEIN TRANSLOCASE SUBUNIT SECF"/>
    <property type="match status" value="1"/>
</dbReference>
<evidence type="ECO:0000256" key="1">
    <source>
        <dbReference type="ARBA" id="ARBA00004651"/>
    </source>
</evidence>
<dbReference type="Gene3D" id="1.20.1640.10">
    <property type="entry name" value="Multidrug efflux transporter AcrB transmembrane domain"/>
    <property type="match status" value="1"/>
</dbReference>
<evidence type="ECO:0000256" key="7">
    <source>
        <dbReference type="ARBA" id="ARBA00023010"/>
    </source>
</evidence>
<dbReference type="InterPro" id="IPR048634">
    <property type="entry name" value="SecD_SecF_C"/>
</dbReference>
<evidence type="ECO:0000256" key="2">
    <source>
        <dbReference type="ARBA" id="ARBA00022448"/>
    </source>
</evidence>
<dbReference type="InterPro" id="IPR022813">
    <property type="entry name" value="SecD/SecF_arch_bac"/>
</dbReference>
<name>Q4PK36_9BACT</name>